<dbReference type="Proteomes" id="UP000054544">
    <property type="component" value="Unassembled WGS sequence"/>
</dbReference>
<organism evidence="1 2">
    <name type="scientific">Metarhizium anisopliae BRIP 53293</name>
    <dbReference type="NCBI Taxonomy" id="1291518"/>
    <lineage>
        <taxon>Eukaryota</taxon>
        <taxon>Fungi</taxon>
        <taxon>Dikarya</taxon>
        <taxon>Ascomycota</taxon>
        <taxon>Pezizomycotina</taxon>
        <taxon>Sordariomycetes</taxon>
        <taxon>Hypocreomycetidae</taxon>
        <taxon>Hypocreales</taxon>
        <taxon>Clavicipitaceae</taxon>
        <taxon>Metarhizium</taxon>
    </lineage>
</organism>
<keyword evidence="2" id="KW-1185">Reference proteome</keyword>
<gene>
    <name evidence="1" type="ORF">H634G_11764</name>
</gene>
<reference evidence="2" key="1">
    <citation type="journal article" date="2014" name="BMC Genomics">
        <title>The genome sequence of the biocontrol fungus Metarhizium anisopliae and comparative genomics of Metarhizium species.</title>
        <authorList>
            <person name="Pattemore J.A."/>
            <person name="Hane J.K."/>
            <person name="Williams A.H."/>
            <person name="Wilson B.A."/>
            <person name="Stodart B.J."/>
            <person name="Ash G.J."/>
        </authorList>
    </citation>
    <scope>NUCLEOTIDE SEQUENCE [LARGE SCALE GENOMIC DNA]</scope>
    <source>
        <strain evidence="2">BRIP 53293</strain>
    </source>
</reference>
<sequence>MEAALSLQVQQRSMMRIFLSQHKWKNGPPTEEEATMMLNQGDDSAIPVPGVF</sequence>
<dbReference type="EMBL" id="KE385176">
    <property type="protein sequence ID" value="KJK73256.1"/>
    <property type="molecule type" value="Genomic_DNA"/>
</dbReference>
<evidence type="ECO:0000313" key="2">
    <source>
        <dbReference type="Proteomes" id="UP000054544"/>
    </source>
</evidence>
<accession>A0A0D9NH50</accession>
<protein>
    <submittedName>
        <fullName evidence="1">Uncharacterized protein</fullName>
    </submittedName>
</protein>
<feature type="non-terminal residue" evidence="1">
    <location>
        <position position="52"/>
    </location>
</feature>
<dbReference type="AlphaFoldDB" id="A0A0D9NH50"/>
<dbReference type="STRING" id="1291518.A0A0D9NH50"/>
<evidence type="ECO:0000313" key="1">
    <source>
        <dbReference type="EMBL" id="KJK73256.1"/>
    </source>
</evidence>
<name>A0A0D9NH50_METAN</name>
<proteinExistence type="predicted"/>